<evidence type="ECO:0000259" key="2">
    <source>
        <dbReference type="Pfam" id="PF13298"/>
    </source>
</evidence>
<comment type="caution">
    <text evidence="3">The sequence shown here is derived from an EMBL/GenBank/DDBJ whole genome shotgun (WGS) entry which is preliminary data.</text>
</comment>
<feature type="domain" description="DNA ligase D 3'-phosphoesterase" evidence="2">
    <location>
        <begin position="15"/>
        <end position="122"/>
    </location>
</feature>
<feature type="compositionally biased region" description="Basic residues" evidence="1">
    <location>
        <begin position="176"/>
        <end position="185"/>
    </location>
</feature>
<evidence type="ECO:0000256" key="1">
    <source>
        <dbReference type="SAM" id="MobiDB-lite"/>
    </source>
</evidence>
<dbReference type="Proteomes" id="UP001500571">
    <property type="component" value="Unassembled WGS sequence"/>
</dbReference>
<gene>
    <name evidence="3" type="ORF">GCM10009798_16130</name>
</gene>
<keyword evidence="4" id="KW-1185">Reference proteome</keyword>
<dbReference type="PANTHER" id="PTHR39465:SF1">
    <property type="entry name" value="DNA LIGASE D 3'-PHOSPHOESTERASE DOMAIN-CONTAINING PROTEIN"/>
    <property type="match status" value="1"/>
</dbReference>
<feature type="compositionally biased region" description="Basic and acidic residues" evidence="1">
    <location>
        <begin position="158"/>
        <end position="168"/>
    </location>
</feature>
<reference evidence="3 4" key="1">
    <citation type="journal article" date="2019" name="Int. J. Syst. Evol. Microbiol.">
        <title>The Global Catalogue of Microorganisms (GCM) 10K type strain sequencing project: providing services to taxonomists for standard genome sequencing and annotation.</title>
        <authorList>
            <consortium name="The Broad Institute Genomics Platform"/>
            <consortium name="The Broad Institute Genome Sequencing Center for Infectious Disease"/>
            <person name="Wu L."/>
            <person name="Ma J."/>
        </authorList>
    </citation>
    <scope>NUCLEOTIDE SEQUENCE [LARGE SCALE GENOMIC DNA]</scope>
    <source>
        <strain evidence="3 4">JCM 15309</strain>
    </source>
</reference>
<dbReference type="RefSeq" id="WP_344044223.1">
    <property type="nucleotide sequence ID" value="NZ_BAAAPB010000001.1"/>
</dbReference>
<dbReference type="NCBIfam" id="TIGR02777">
    <property type="entry name" value="LigD_PE_dom"/>
    <property type="match status" value="1"/>
</dbReference>
<sequence>MTADPLDGQRRFVVQRHRARRLHYDLRFEIDGVLVSWAVPRGPTLDPAARRLAVHVDDHQIEHLTFEGVIPRGKYGDGDVIVWDTGTWEPIHTDDPAAAVRDGELHAEMYGEKLRGRLVLVRRDGDEKNWLLLHKHDEHAVDGWDPEDHPRSVVSGRTNDEVRADRVTPRGGGGGGRRRRRRRDGCRCC</sequence>
<feature type="compositionally biased region" description="Basic and acidic residues" evidence="1">
    <location>
        <begin position="141"/>
        <end position="151"/>
    </location>
</feature>
<dbReference type="PANTHER" id="PTHR39465">
    <property type="entry name" value="DNA LIGASE D, 3'-PHOSPHOESTERASE DOMAIN"/>
    <property type="match status" value="1"/>
</dbReference>
<organism evidence="3 4">
    <name type="scientific">Nocardioides panacihumi</name>
    <dbReference type="NCBI Taxonomy" id="400774"/>
    <lineage>
        <taxon>Bacteria</taxon>
        <taxon>Bacillati</taxon>
        <taxon>Actinomycetota</taxon>
        <taxon>Actinomycetes</taxon>
        <taxon>Propionibacteriales</taxon>
        <taxon>Nocardioidaceae</taxon>
        <taxon>Nocardioides</taxon>
    </lineage>
</organism>
<evidence type="ECO:0000313" key="3">
    <source>
        <dbReference type="EMBL" id="GAA1957493.1"/>
    </source>
</evidence>
<feature type="region of interest" description="Disordered" evidence="1">
    <location>
        <begin position="141"/>
        <end position="185"/>
    </location>
</feature>
<proteinExistence type="predicted"/>
<name>A0ABN2QSW2_9ACTN</name>
<dbReference type="EMBL" id="BAAAPB010000001">
    <property type="protein sequence ID" value="GAA1957493.1"/>
    <property type="molecule type" value="Genomic_DNA"/>
</dbReference>
<evidence type="ECO:0000313" key="4">
    <source>
        <dbReference type="Proteomes" id="UP001500571"/>
    </source>
</evidence>
<protein>
    <recommendedName>
        <fullName evidence="2">DNA ligase D 3'-phosphoesterase domain-containing protein</fullName>
    </recommendedName>
</protein>
<accession>A0ABN2QSW2</accession>
<dbReference type="Pfam" id="PF13298">
    <property type="entry name" value="LigD_N"/>
    <property type="match status" value="1"/>
</dbReference>
<dbReference type="InterPro" id="IPR014144">
    <property type="entry name" value="LigD_PE_domain"/>
</dbReference>